<sequence length="189" mass="20200">MESMLPILTKSLKDAPITLRGEYYYFIHPITDGVPELTPALLSEVADRIIELADTDVDKIVTIEAMGLPIGTVLSMKTGIPLVVIRKRQYNLPNEIAVHQRTGYSKGELYLNGINKGDRVLVVDDVISTGGTMKAVSLALELAGADVSDIVVVIERGEGAAALRAAGRDVKTLVSVEADAEGVTIKSAQ</sequence>
<organism evidence="5">
    <name type="scientific">Candidatus Methanogaster sp. ANME-2c ERB4</name>
    <dbReference type="NCBI Taxonomy" id="2759911"/>
    <lineage>
        <taxon>Archaea</taxon>
        <taxon>Methanobacteriati</taxon>
        <taxon>Methanobacteriota</taxon>
        <taxon>Stenosarchaea group</taxon>
        <taxon>Methanomicrobia</taxon>
        <taxon>Methanosarcinales</taxon>
        <taxon>ANME-2 cluster</taxon>
        <taxon>Candidatus Methanogasteraceae</taxon>
        <taxon>Candidatus Methanogaster</taxon>
    </lineage>
</organism>
<dbReference type="CDD" id="cd06223">
    <property type="entry name" value="PRTases_typeI"/>
    <property type="match status" value="1"/>
</dbReference>
<dbReference type="Pfam" id="PF00156">
    <property type="entry name" value="Pribosyltran"/>
    <property type="match status" value="1"/>
</dbReference>
<feature type="domain" description="Phosphoribosyltransferase" evidence="4">
    <location>
        <begin position="44"/>
        <end position="174"/>
    </location>
</feature>
<dbReference type="Gene3D" id="3.40.50.2020">
    <property type="match status" value="1"/>
</dbReference>
<dbReference type="HAMAP" id="MF_01467">
    <property type="entry name" value="Hypx_phosphoribosyltr"/>
    <property type="match status" value="1"/>
</dbReference>
<comment type="catalytic activity">
    <reaction evidence="3">
        <text>GMP + diphosphate = guanine + 5-phospho-alpha-D-ribose 1-diphosphate</text>
        <dbReference type="Rhea" id="RHEA:25424"/>
        <dbReference type="ChEBI" id="CHEBI:16235"/>
        <dbReference type="ChEBI" id="CHEBI:33019"/>
        <dbReference type="ChEBI" id="CHEBI:58017"/>
        <dbReference type="ChEBI" id="CHEBI:58115"/>
    </reaction>
</comment>
<evidence type="ECO:0000256" key="1">
    <source>
        <dbReference type="ARBA" id="ARBA00022679"/>
    </source>
</evidence>
<comment type="subunit">
    <text evidence="3">Homodimer.</text>
</comment>
<dbReference type="NCBIfam" id="NF040646">
    <property type="entry name" value="HPT_Archaea"/>
    <property type="match status" value="1"/>
</dbReference>
<dbReference type="GO" id="GO:0004422">
    <property type="term" value="F:hypoxanthine phosphoribosyltransferase activity"/>
    <property type="evidence" value="ECO:0007669"/>
    <property type="project" value="UniProtKB-UniRule"/>
</dbReference>
<comment type="subcellular location">
    <subcellularLocation>
        <location evidence="3">Cytoplasm</location>
    </subcellularLocation>
</comment>
<comment type="function">
    <text evidence="3">Catalyzes a salvage reaction resulting in the formation of IMP that is energically less costly than de novo synthesis.</text>
</comment>
<dbReference type="InterPro" id="IPR029057">
    <property type="entry name" value="PRTase-like"/>
</dbReference>
<keyword evidence="3" id="KW-0963">Cytoplasm</keyword>
<keyword evidence="1 3" id="KW-0808">Transferase</keyword>
<dbReference type="InterPro" id="IPR050118">
    <property type="entry name" value="Pur/Pyrimidine_PRTase"/>
</dbReference>
<dbReference type="PANTHER" id="PTHR43864:SF1">
    <property type="entry name" value="XANTHINE PHOSPHORIBOSYLTRANSFERASE"/>
    <property type="match status" value="1"/>
</dbReference>
<dbReference type="PANTHER" id="PTHR43864">
    <property type="entry name" value="HYPOXANTHINE/GUANINE PHOSPHORIBOSYLTRANSFERASE"/>
    <property type="match status" value="1"/>
</dbReference>
<dbReference type="EMBL" id="MT631380">
    <property type="protein sequence ID" value="QNO49452.1"/>
    <property type="molecule type" value="Genomic_DNA"/>
</dbReference>
<dbReference type="InterPro" id="IPR000836">
    <property type="entry name" value="PRTase_dom"/>
</dbReference>
<comment type="similarity">
    <text evidence="3">Belongs to the purine/pyrimidine phosphoribosyltransferase family. Archaeal HPRT subfamily.</text>
</comment>
<dbReference type="InterPro" id="IPR026597">
    <property type="entry name" value="HGPRTase-like"/>
</dbReference>
<comment type="pathway">
    <text evidence="3">Purine metabolism; IMP biosynthesis via salvage pathway; IMP from hypoxanthine: step 1/1.</text>
</comment>
<dbReference type="SUPFAM" id="SSF53271">
    <property type="entry name" value="PRTase-like"/>
    <property type="match status" value="1"/>
</dbReference>
<dbReference type="GO" id="GO:0032264">
    <property type="term" value="P:IMP salvage"/>
    <property type="evidence" value="ECO:0007669"/>
    <property type="project" value="UniProtKB-UniRule"/>
</dbReference>
<proteinExistence type="inferred from homology"/>
<reference evidence="5" key="1">
    <citation type="submission" date="2020-06" db="EMBL/GenBank/DDBJ databases">
        <title>Unique genomic features of the anaerobic methanotrophic archaea.</title>
        <authorList>
            <person name="Chadwick G.L."/>
            <person name="Skennerton C.T."/>
            <person name="Laso-Perez R."/>
            <person name="Leu A.O."/>
            <person name="Speth D.R."/>
            <person name="Yu H."/>
            <person name="Morgan-Lang C."/>
            <person name="Hatzenpichler R."/>
            <person name="Goudeau D."/>
            <person name="Malmstrom R."/>
            <person name="Brazelton W.J."/>
            <person name="Woyke T."/>
            <person name="Hallam S.J."/>
            <person name="Tyson G.W."/>
            <person name="Wegener G."/>
            <person name="Boetius A."/>
            <person name="Orphan V."/>
        </authorList>
    </citation>
    <scope>NUCLEOTIDE SEQUENCE</scope>
</reference>
<dbReference type="UniPathway" id="UPA00591">
    <property type="reaction ID" value="UER00648"/>
</dbReference>
<dbReference type="NCBIfam" id="NF002635">
    <property type="entry name" value="PRK02304.1-4"/>
    <property type="match status" value="1"/>
</dbReference>
<accession>A0A7G9YN68</accession>
<name>A0A7G9YN68_9EURY</name>
<keyword evidence="2 3" id="KW-0660">Purine salvage</keyword>
<protein>
    <recommendedName>
        <fullName evidence="3">Hypoxanthine/guanine phosphoribosyltransferase</fullName>
        <shortName evidence="3">HGPRTase</shortName>
        <ecNumber evidence="3">2.4.2.8</ecNumber>
    </recommendedName>
</protein>
<evidence type="ECO:0000313" key="5">
    <source>
        <dbReference type="EMBL" id="QNO49452.1"/>
    </source>
</evidence>
<dbReference type="AlphaFoldDB" id="A0A7G9YN68"/>
<comment type="catalytic activity">
    <reaction evidence="3">
        <text>IMP + diphosphate = hypoxanthine + 5-phospho-alpha-D-ribose 1-diphosphate</text>
        <dbReference type="Rhea" id="RHEA:17973"/>
        <dbReference type="ChEBI" id="CHEBI:17368"/>
        <dbReference type="ChEBI" id="CHEBI:33019"/>
        <dbReference type="ChEBI" id="CHEBI:58017"/>
        <dbReference type="ChEBI" id="CHEBI:58053"/>
        <dbReference type="EC" id="2.4.2.8"/>
    </reaction>
</comment>
<gene>
    <name evidence="3 5" type="primary">hpt</name>
    <name evidence="5" type="ORF">OCBBGKCP_00009</name>
</gene>
<evidence type="ECO:0000256" key="3">
    <source>
        <dbReference type="HAMAP-Rule" id="MF_01467"/>
    </source>
</evidence>
<keyword evidence="3 5" id="KW-0328">Glycosyltransferase</keyword>
<dbReference type="GO" id="GO:0005737">
    <property type="term" value="C:cytoplasm"/>
    <property type="evidence" value="ECO:0007669"/>
    <property type="project" value="UniProtKB-SubCell"/>
</dbReference>
<dbReference type="GO" id="GO:0006166">
    <property type="term" value="P:purine ribonucleoside salvage"/>
    <property type="evidence" value="ECO:0007669"/>
    <property type="project" value="UniProtKB-KW"/>
</dbReference>
<evidence type="ECO:0000259" key="4">
    <source>
        <dbReference type="Pfam" id="PF00156"/>
    </source>
</evidence>
<dbReference type="EC" id="2.4.2.8" evidence="3"/>
<evidence type="ECO:0000256" key="2">
    <source>
        <dbReference type="ARBA" id="ARBA00022726"/>
    </source>
</evidence>